<dbReference type="InterPro" id="IPR004358">
    <property type="entry name" value="Sig_transdc_His_kin-like_C"/>
</dbReference>
<dbReference type="EMBL" id="RXOC01000006">
    <property type="protein sequence ID" value="RXF69836.1"/>
    <property type="molecule type" value="Genomic_DNA"/>
</dbReference>
<dbReference type="Pfam" id="PF00512">
    <property type="entry name" value="HisKA"/>
    <property type="match status" value="1"/>
</dbReference>
<evidence type="ECO:0000256" key="5">
    <source>
        <dbReference type="ARBA" id="ARBA00022777"/>
    </source>
</evidence>
<evidence type="ECO:0000256" key="4">
    <source>
        <dbReference type="ARBA" id="ARBA00022679"/>
    </source>
</evidence>
<proteinExistence type="predicted"/>
<dbReference type="CDD" id="cd00082">
    <property type="entry name" value="HisKA"/>
    <property type="match status" value="1"/>
</dbReference>
<evidence type="ECO:0000256" key="6">
    <source>
        <dbReference type="ARBA" id="ARBA00023012"/>
    </source>
</evidence>
<sequence>MEEEYSFLRGGGSMGALIRNKDWSETLLGDISVWPQSLRSAVSICLGASFPVCIYWGEELSLIYNDAWSVIPAQKHPWALGRTAKEVWPELWPRIGAMFQSVLRDGVSTHSKSELLFMERADYVEETYYDYDFSPIRGEDGNVAGVFNAGLETTAHILSERRTALLHNLFNSVYIENSEESVFSKAGNEIKKLPHDIPCFILFTKQGDTPVPAVWHGVEVAGDNMVLPFEEVVAKGDAPLVDMRQIMSIERSEKVWPLACSKAKLLPLKLSSGEICGFFLAGISPNRPFDTDYQVFFQTIAAHISSAITNVRAQKERAHSVRQLRSLFVHAPVAIALLRGSEFIVEVANERVLEIWGRTADIVGFPLFEVLPEVVGTPIEEILKEVYSTGRRFSAGEYQVNLIRNGHLENLFVNFVYEPLVNSNGLVEGIITVAHEITDLVTARKQAQNNAEYLAELMKQKDEFLSIASHELKTPVTSVKAYIQLCQRVLNSQERALVFVNKASDQVNRLEKLISDLLDVSKINAGKMVYNLEPFDFNLLLKESIESVQHTSPKHHIILESSEDAVVSGDRLRIEQVINNFLTNAVKYSPNSDRVIIRSEVRQNNVVVSVQDFGIGIEREHISKLFDRFYRVENTAMKYQGLGLGLYISSEILKRHNGSFWIESEPGKGSIFYFRIPVNMPGEDVPQVIDNGMYYKDPQLNIRYNREKSRVEVEWTGFQDLESVKHGCMVILRFLKANNCSSVLNDNRLVEGNWSEASDWLAFEWFPMIEAAGLKFLAWILSSSTFSELAARKSIEMVNGNFTTEFFTDISEAEQWLDGCSD</sequence>
<organism evidence="9 10">
    <name type="scientific">Arcticibacter tournemirensis</name>
    <dbReference type="NCBI Taxonomy" id="699437"/>
    <lineage>
        <taxon>Bacteria</taxon>
        <taxon>Pseudomonadati</taxon>
        <taxon>Bacteroidota</taxon>
        <taxon>Sphingobacteriia</taxon>
        <taxon>Sphingobacteriales</taxon>
        <taxon>Sphingobacteriaceae</taxon>
        <taxon>Arcticibacter</taxon>
    </lineage>
</organism>
<dbReference type="InterPro" id="IPR036097">
    <property type="entry name" value="HisK_dim/P_sf"/>
</dbReference>
<evidence type="ECO:0000256" key="2">
    <source>
        <dbReference type="ARBA" id="ARBA00012438"/>
    </source>
</evidence>
<dbReference type="Gene3D" id="3.30.565.10">
    <property type="entry name" value="Histidine kinase-like ATPase, C-terminal domain"/>
    <property type="match status" value="1"/>
</dbReference>
<keyword evidence="7" id="KW-0472">Membrane</keyword>
<comment type="caution">
    <text evidence="9">The sequence shown here is derived from an EMBL/GenBank/DDBJ whole genome shotgun (WGS) entry which is preliminary data.</text>
</comment>
<keyword evidence="6" id="KW-0902">Two-component regulatory system</keyword>
<dbReference type="Gene3D" id="1.10.287.130">
    <property type="match status" value="1"/>
</dbReference>
<dbReference type="SMART" id="SM00388">
    <property type="entry name" value="HisKA"/>
    <property type="match status" value="1"/>
</dbReference>
<dbReference type="PANTHER" id="PTHR43711">
    <property type="entry name" value="TWO-COMPONENT HISTIDINE KINASE"/>
    <property type="match status" value="1"/>
</dbReference>
<dbReference type="FunFam" id="1.10.287.130:FF:000001">
    <property type="entry name" value="Two-component sensor histidine kinase"/>
    <property type="match status" value="1"/>
</dbReference>
<dbReference type="InterPro" id="IPR035965">
    <property type="entry name" value="PAS-like_dom_sf"/>
</dbReference>
<dbReference type="InterPro" id="IPR003594">
    <property type="entry name" value="HATPase_dom"/>
</dbReference>
<feature type="domain" description="Histidine kinase" evidence="8">
    <location>
        <begin position="467"/>
        <end position="680"/>
    </location>
</feature>
<evidence type="ECO:0000313" key="10">
    <source>
        <dbReference type="Proteomes" id="UP000290848"/>
    </source>
</evidence>
<evidence type="ECO:0000256" key="1">
    <source>
        <dbReference type="ARBA" id="ARBA00000085"/>
    </source>
</evidence>
<dbReference type="PRINTS" id="PR00344">
    <property type="entry name" value="BCTRLSENSOR"/>
</dbReference>
<dbReference type="Pfam" id="PF02518">
    <property type="entry name" value="HATPase_c"/>
    <property type="match status" value="1"/>
</dbReference>
<keyword evidence="4" id="KW-0808">Transferase</keyword>
<evidence type="ECO:0000256" key="7">
    <source>
        <dbReference type="ARBA" id="ARBA00023136"/>
    </source>
</evidence>
<dbReference type="SMART" id="SM00387">
    <property type="entry name" value="HATPase_c"/>
    <property type="match status" value="1"/>
</dbReference>
<dbReference type="SUPFAM" id="SSF47384">
    <property type="entry name" value="Homodimeric domain of signal transducing histidine kinase"/>
    <property type="match status" value="1"/>
</dbReference>
<keyword evidence="5" id="KW-0418">Kinase</keyword>
<dbReference type="InterPro" id="IPR003661">
    <property type="entry name" value="HisK_dim/P_dom"/>
</dbReference>
<dbReference type="PROSITE" id="PS50109">
    <property type="entry name" value="HIS_KIN"/>
    <property type="match status" value="1"/>
</dbReference>
<protein>
    <recommendedName>
        <fullName evidence="2">histidine kinase</fullName>
        <ecNumber evidence="2">2.7.13.3</ecNumber>
    </recommendedName>
</protein>
<dbReference type="FunFam" id="3.30.565.10:FF:000006">
    <property type="entry name" value="Sensor histidine kinase WalK"/>
    <property type="match status" value="1"/>
</dbReference>
<evidence type="ECO:0000256" key="3">
    <source>
        <dbReference type="ARBA" id="ARBA00022553"/>
    </source>
</evidence>
<dbReference type="SUPFAM" id="SSF55781">
    <property type="entry name" value="GAF domain-like"/>
    <property type="match status" value="1"/>
</dbReference>
<evidence type="ECO:0000259" key="8">
    <source>
        <dbReference type="PROSITE" id="PS50109"/>
    </source>
</evidence>
<gene>
    <name evidence="9" type="ORF">EKH83_11355</name>
</gene>
<keyword evidence="3" id="KW-0597">Phosphoprotein</keyword>
<dbReference type="InterPro" id="IPR036890">
    <property type="entry name" value="HATPase_C_sf"/>
</dbReference>
<comment type="catalytic activity">
    <reaction evidence="1">
        <text>ATP + protein L-histidine = ADP + protein N-phospho-L-histidine.</text>
        <dbReference type="EC" id="2.7.13.3"/>
    </reaction>
</comment>
<reference evidence="9 10" key="1">
    <citation type="submission" date="2018-12" db="EMBL/GenBank/DDBJ databases">
        <title>The Draft Genome Sequence of the Soil Bacterium Pedobacter tournemirensis R1.</title>
        <authorList>
            <person name="He J."/>
        </authorList>
    </citation>
    <scope>NUCLEOTIDE SEQUENCE [LARGE SCALE GENOMIC DNA]</scope>
    <source>
        <strain evidence="9 10">R1</strain>
    </source>
</reference>
<dbReference type="SUPFAM" id="SSF55785">
    <property type="entry name" value="PYP-like sensor domain (PAS domain)"/>
    <property type="match status" value="2"/>
</dbReference>
<dbReference type="InterPro" id="IPR005467">
    <property type="entry name" value="His_kinase_dom"/>
</dbReference>
<dbReference type="EC" id="2.7.13.3" evidence="2"/>
<dbReference type="Gene3D" id="3.30.450.20">
    <property type="entry name" value="PAS domain"/>
    <property type="match status" value="2"/>
</dbReference>
<dbReference type="InterPro" id="IPR050736">
    <property type="entry name" value="Sensor_HK_Regulatory"/>
</dbReference>
<dbReference type="PANTHER" id="PTHR43711:SF31">
    <property type="entry name" value="HISTIDINE KINASE"/>
    <property type="match status" value="1"/>
</dbReference>
<accession>A0A4Q0MAM7</accession>
<dbReference type="GO" id="GO:0000155">
    <property type="term" value="F:phosphorelay sensor kinase activity"/>
    <property type="evidence" value="ECO:0007669"/>
    <property type="project" value="InterPro"/>
</dbReference>
<dbReference type="SUPFAM" id="SSF55874">
    <property type="entry name" value="ATPase domain of HSP90 chaperone/DNA topoisomerase II/histidine kinase"/>
    <property type="match status" value="1"/>
</dbReference>
<evidence type="ECO:0000313" key="9">
    <source>
        <dbReference type="EMBL" id="RXF69836.1"/>
    </source>
</evidence>
<dbReference type="Pfam" id="PF08448">
    <property type="entry name" value="PAS_4"/>
    <property type="match status" value="1"/>
</dbReference>
<dbReference type="RefSeq" id="WP_128769538.1">
    <property type="nucleotide sequence ID" value="NZ_RXOC01000006.1"/>
</dbReference>
<dbReference type="AlphaFoldDB" id="A0A4Q0MAM7"/>
<dbReference type="Proteomes" id="UP000290848">
    <property type="component" value="Unassembled WGS sequence"/>
</dbReference>
<name>A0A4Q0MAM7_9SPHI</name>
<dbReference type="InterPro" id="IPR013656">
    <property type="entry name" value="PAS_4"/>
</dbReference>